<dbReference type="EMBL" id="FR824159">
    <property type="protein sequence ID" value="CCA21188.1"/>
    <property type="molecule type" value="Genomic_DNA"/>
</dbReference>
<organism evidence="1">
    <name type="scientific">Albugo laibachii Nc14</name>
    <dbReference type="NCBI Taxonomy" id="890382"/>
    <lineage>
        <taxon>Eukaryota</taxon>
        <taxon>Sar</taxon>
        <taxon>Stramenopiles</taxon>
        <taxon>Oomycota</taxon>
        <taxon>Peronosporomycetes</taxon>
        <taxon>Albuginales</taxon>
        <taxon>Albuginaceae</taxon>
        <taxon>Albugo</taxon>
    </lineage>
</organism>
<evidence type="ECO:0000313" key="1">
    <source>
        <dbReference type="EMBL" id="CCA21188.1"/>
    </source>
</evidence>
<reference evidence="1" key="2">
    <citation type="submission" date="2011-02" db="EMBL/GenBank/DDBJ databases">
        <authorList>
            <person name="MacLean D."/>
        </authorList>
    </citation>
    <scope>NUCLEOTIDE SEQUENCE</scope>
</reference>
<sequence length="133" mass="14607">MYSSNRVDECFTLLFGILLKIPQWIGSFRPFLEFLEHFQALIIGIGTSISVSRSANTQDSVPMFPSTAASSRYFFTRAISIASVTSSSVSILKSNCTSATNTMESTEFLFNTALTPSFLLTILSNGFSSFPFP</sequence>
<reference evidence="1" key="1">
    <citation type="journal article" date="2011" name="PLoS Biol.">
        <title>Gene gain and loss during evolution of obligate parasitism in the white rust pathogen of Arabidopsis thaliana.</title>
        <authorList>
            <person name="Kemen E."/>
            <person name="Gardiner A."/>
            <person name="Schultz-Larsen T."/>
            <person name="Kemen A.C."/>
            <person name="Balmuth A.L."/>
            <person name="Robert-Seilaniantz A."/>
            <person name="Bailey K."/>
            <person name="Holub E."/>
            <person name="Studholme D.J."/>
            <person name="Maclean D."/>
            <person name="Jones J.D."/>
        </authorList>
    </citation>
    <scope>NUCLEOTIDE SEQUENCE</scope>
</reference>
<proteinExistence type="predicted"/>
<protein>
    <submittedName>
        <fullName evidence="1">AlNc14C114G6479 protein</fullName>
    </submittedName>
</protein>
<dbReference type="HOGENOM" id="CLU_1910527_0_0_1"/>
<accession>F0WIU4</accession>
<name>F0WIU4_9STRA</name>
<gene>
    <name evidence="1" type="primary">AlNc14C114G6479</name>
    <name evidence="1" type="ORF">ALNC14_073310</name>
</gene>
<dbReference type="AlphaFoldDB" id="F0WIU4"/>